<sequence>MREILGAVIGIGLLSFTMAGCQAVTDFKEGYEQGKAEAELKVTPVGKEEYEVAMSEKTQEFYERLGRTLKDLKEADEIDQKMLEEVYEEIDSMELMTRELVALEPPEMYAESDRVYEEAMGEFQVYLGIMRDALDKKDLMIINSGAENVEKAELLLNRANALLSVTYDRPVGDGTITTADMKALDKNAGIDRDSVLLNVSEDGAELVGKWGTYQEDGTFQIGIELFEDGSYEGYSNGEATPFIEGVWSYDYLRHTISFEHGAEMRKMTMDLQAFYDDSLQMMDVDTLNTFSYVKEGVDPDTASD</sequence>
<gene>
    <name evidence="3" type="ORF">JOC95_000336</name>
</gene>
<keyword evidence="4" id="KW-1185">Reference proteome</keyword>
<evidence type="ECO:0008006" key="5">
    <source>
        <dbReference type="Google" id="ProtNLM"/>
    </source>
</evidence>
<organism evidence="3 4">
    <name type="scientific">Sutcliffiella tianshenii</name>
    <dbReference type="NCBI Taxonomy" id="1463404"/>
    <lineage>
        <taxon>Bacteria</taxon>
        <taxon>Bacillati</taxon>
        <taxon>Bacillota</taxon>
        <taxon>Bacilli</taxon>
        <taxon>Bacillales</taxon>
        <taxon>Bacillaceae</taxon>
        <taxon>Sutcliffiella</taxon>
    </lineage>
</organism>
<evidence type="ECO:0000259" key="1">
    <source>
        <dbReference type="Pfam" id="PF13159"/>
    </source>
</evidence>
<reference evidence="3 4" key="1">
    <citation type="submission" date="2021-01" db="EMBL/GenBank/DDBJ databases">
        <title>Genomic Encyclopedia of Type Strains, Phase IV (KMG-IV): sequencing the most valuable type-strain genomes for metagenomic binning, comparative biology and taxonomic classification.</title>
        <authorList>
            <person name="Goeker M."/>
        </authorList>
    </citation>
    <scope>NUCLEOTIDE SEQUENCE [LARGE SCALE GENOMIC DNA]</scope>
    <source>
        <strain evidence="3 4">DSM 25879</strain>
    </source>
</reference>
<feature type="domain" description="DUF7018" evidence="2">
    <location>
        <begin position="45"/>
        <end position="156"/>
    </location>
</feature>
<evidence type="ECO:0000313" key="3">
    <source>
        <dbReference type="EMBL" id="MBM7618494.1"/>
    </source>
</evidence>
<accession>A0ABS2NV08</accession>
<dbReference type="PROSITE" id="PS51257">
    <property type="entry name" value="PROKAR_LIPOPROTEIN"/>
    <property type="match status" value="1"/>
</dbReference>
<dbReference type="Proteomes" id="UP000737402">
    <property type="component" value="Unassembled WGS sequence"/>
</dbReference>
<dbReference type="Pfam" id="PF13159">
    <property type="entry name" value="DUF3994"/>
    <property type="match status" value="1"/>
</dbReference>
<proteinExistence type="predicted"/>
<dbReference type="Pfam" id="PF22872">
    <property type="entry name" value="DUF7018"/>
    <property type="match status" value="1"/>
</dbReference>
<dbReference type="InterPro" id="IPR053854">
    <property type="entry name" value="DUF7018"/>
</dbReference>
<dbReference type="InterPro" id="IPR025057">
    <property type="entry name" value="DUF3994"/>
</dbReference>
<evidence type="ECO:0000313" key="4">
    <source>
        <dbReference type="Proteomes" id="UP000737402"/>
    </source>
</evidence>
<name>A0ABS2NV08_9BACI</name>
<protein>
    <recommendedName>
        <fullName evidence="5">DUF3994 domain-containing protein</fullName>
    </recommendedName>
</protein>
<dbReference type="EMBL" id="JAFBED010000001">
    <property type="protein sequence ID" value="MBM7618494.1"/>
    <property type="molecule type" value="Genomic_DNA"/>
</dbReference>
<dbReference type="RefSeq" id="WP_204412777.1">
    <property type="nucleotide sequence ID" value="NZ_JAFBED010000001.1"/>
</dbReference>
<comment type="caution">
    <text evidence="3">The sequence shown here is derived from an EMBL/GenBank/DDBJ whole genome shotgun (WGS) entry which is preliminary data.</text>
</comment>
<feature type="domain" description="DUF3994" evidence="1">
    <location>
        <begin position="171"/>
        <end position="281"/>
    </location>
</feature>
<evidence type="ECO:0000259" key="2">
    <source>
        <dbReference type="Pfam" id="PF22872"/>
    </source>
</evidence>